<reference evidence="2" key="1">
    <citation type="submission" date="2017-02" db="UniProtKB">
        <authorList>
            <consortium name="WormBaseParasite"/>
        </authorList>
    </citation>
    <scope>IDENTIFICATION</scope>
</reference>
<sequence>MINIYDEKYCLLTSNERRVWSILNREAASEANRLVEKELPIILNQYPTITLSKINSILKPYEIEYKNISENLKQSESFCHESTLQLSINQEQIYQNGPDCTLNSTISTTNNSLKIYLFLEILRIYKIKLRELLKESYNIENEFEDRTYSNKYNKNSSVNYKNKRTPSFIDRVKNLCKIKINNYRSTNK</sequence>
<name>A0A0N5CED4_STREA</name>
<dbReference type="WBParaSite" id="SPAL_0001622400.1">
    <property type="protein sequence ID" value="SPAL_0001622400.1"/>
    <property type="gene ID" value="SPAL_0001622400"/>
</dbReference>
<organism evidence="1 2">
    <name type="scientific">Strongyloides papillosus</name>
    <name type="common">Intestinal threadworm</name>
    <dbReference type="NCBI Taxonomy" id="174720"/>
    <lineage>
        <taxon>Eukaryota</taxon>
        <taxon>Metazoa</taxon>
        <taxon>Ecdysozoa</taxon>
        <taxon>Nematoda</taxon>
        <taxon>Chromadorea</taxon>
        <taxon>Rhabditida</taxon>
        <taxon>Tylenchina</taxon>
        <taxon>Panagrolaimomorpha</taxon>
        <taxon>Strongyloidoidea</taxon>
        <taxon>Strongyloididae</taxon>
        <taxon>Strongyloides</taxon>
    </lineage>
</organism>
<evidence type="ECO:0000313" key="1">
    <source>
        <dbReference type="Proteomes" id="UP000046392"/>
    </source>
</evidence>
<accession>A0A0N5CED4</accession>
<protein>
    <submittedName>
        <fullName evidence="2">Uncharacterized protein</fullName>
    </submittedName>
</protein>
<evidence type="ECO:0000313" key="2">
    <source>
        <dbReference type="WBParaSite" id="SPAL_0001622400.1"/>
    </source>
</evidence>
<keyword evidence="1" id="KW-1185">Reference proteome</keyword>
<proteinExistence type="predicted"/>
<dbReference type="Proteomes" id="UP000046392">
    <property type="component" value="Unplaced"/>
</dbReference>
<dbReference type="AlphaFoldDB" id="A0A0N5CED4"/>